<evidence type="ECO:0000256" key="5">
    <source>
        <dbReference type="ARBA" id="ARBA00022694"/>
    </source>
</evidence>
<dbReference type="PROSITE" id="PS51620">
    <property type="entry name" value="SAM_TRM61"/>
    <property type="match status" value="1"/>
</dbReference>
<dbReference type="EMBL" id="JBHFQA010000005">
    <property type="protein sequence ID" value="KAL2098470.1"/>
    <property type="molecule type" value="Genomic_DNA"/>
</dbReference>
<dbReference type="PANTHER" id="PTHR12133">
    <property type="entry name" value="TRNA (ADENINE(58)-N(1))-METHYLTRANSFERASE"/>
    <property type="match status" value="1"/>
</dbReference>
<evidence type="ECO:0000256" key="2">
    <source>
        <dbReference type="ARBA" id="ARBA00022603"/>
    </source>
</evidence>
<evidence type="ECO:0000259" key="9">
    <source>
        <dbReference type="Pfam" id="PF21985"/>
    </source>
</evidence>
<keyword evidence="2" id="KW-0489">Methyltransferase</keyword>
<comment type="catalytic activity">
    <reaction evidence="6">
        <text>an adenosine in mRNA + S-adenosyl-L-methionine = an N(1)-methyladenosine in mRNA + S-adenosyl-L-homocysteine + H(+)</text>
        <dbReference type="Rhea" id="RHEA:55392"/>
        <dbReference type="Rhea" id="RHEA-COMP:12414"/>
        <dbReference type="Rhea" id="RHEA-COMP:12415"/>
        <dbReference type="ChEBI" id="CHEBI:15378"/>
        <dbReference type="ChEBI" id="CHEBI:57856"/>
        <dbReference type="ChEBI" id="CHEBI:59789"/>
        <dbReference type="ChEBI" id="CHEBI:74411"/>
        <dbReference type="ChEBI" id="CHEBI:74491"/>
    </reaction>
</comment>
<dbReference type="PANTHER" id="PTHR12133:SF1">
    <property type="entry name" value="TRNA (ADENINE(58)-N(1))-METHYLTRANSFERASE, MITOCHONDRIAL"/>
    <property type="match status" value="1"/>
</dbReference>
<reference evidence="10 11" key="1">
    <citation type="submission" date="2024-09" db="EMBL/GenBank/DDBJ databases">
        <title>A chromosome-level genome assembly of Gray's grenadier anchovy, Coilia grayii.</title>
        <authorList>
            <person name="Fu Z."/>
        </authorList>
    </citation>
    <scope>NUCLEOTIDE SEQUENCE [LARGE SCALE GENOMIC DNA]</scope>
    <source>
        <strain evidence="10">G4</strain>
        <tissue evidence="10">Muscle</tissue>
    </source>
</reference>
<feature type="domain" description="TR61B FKBP-like" evidence="9">
    <location>
        <begin position="193"/>
        <end position="246"/>
    </location>
</feature>
<dbReference type="GO" id="GO:0032259">
    <property type="term" value="P:methylation"/>
    <property type="evidence" value="ECO:0007669"/>
    <property type="project" value="UniProtKB-KW"/>
</dbReference>
<sequence length="514" mass="57114">MLSSLQLKQAVLATHKLARLGAALREGCHTCPRPHASGRPRCFGTNSEGSGEDGSNYKSAVPGTPQLPLKRPLFGRRRHLSPLERISQLVPEESLTSEVWQLREATKEDYSEEPESAQAGKRPSDALPGQIYTPEEVDVSKENKQSQLRMQEMDSVSVGDSVISADIGPPAESSECCQDGAICLPGERPLSYGELVLAEHRRKKRAEFRKMFLLEEGGKLHSTWGWVAHSAIAERPSGSTLRTSMGTPLLLRRPSLEEFTLYMRRGPAISYPKVSPKDCTAMLQMMDVTEGDCVLESGSGSGSMTLFLSRAVGSKGRVLSVEVRDDHHRRASLNYKRWRTSWSQRRGEDWPDNVQFVKADLQTAGPLLKGWGFHSIALDMVAPHLVLPVVVPHLHPGAVCTVYLANVTQVVDLLEGIRCSRVPLVYERIIEVQYRDWLLAPSIRKNGSFNSRRAPKEKGLEEEDEEDDDPNGEEKEEASSPGCRPFGSVPYVARPHPEQTSHTAFLVKLRKILK</sequence>
<feature type="compositionally biased region" description="Acidic residues" evidence="7">
    <location>
        <begin position="460"/>
        <end position="476"/>
    </location>
</feature>
<gene>
    <name evidence="10" type="ORF">ACEWY4_004950</name>
</gene>
<feature type="domain" description="tRNA (adenine(58)-N(1))-methyltransferase catalytic subunit TRM61 C-terminal" evidence="8">
    <location>
        <begin position="277"/>
        <end position="507"/>
    </location>
</feature>
<dbReference type="InterPro" id="IPR029063">
    <property type="entry name" value="SAM-dependent_MTases_sf"/>
</dbReference>
<name>A0ABD1KGX5_9TELE</name>
<feature type="region of interest" description="Disordered" evidence="7">
    <location>
        <begin position="31"/>
        <end position="71"/>
    </location>
</feature>
<keyword evidence="4" id="KW-0949">S-adenosyl-L-methionine</keyword>
<proteinExistence type="predicted"/>
<evidence type="ECO:0000256" key="7">
    <source>
        <dbReference type="SAM" id="MobiDB-lite"/>
    </source>
</evidence>
<dbReference type="Gene3D" id="3.40.50.150">
    <property type="entry name" value="Vaccinia Virus protein VP39"/>
    <property type="match status" value="1"/>
</dbReference>
<dbReference type="AlphaFoldDB" id="A0ABD1KGX5"/>
<evidence type="ECO:0000256" key="4">
    <source>
        <dbReference type="ARBA" id="ARBA00022691"/>
    </source>
</evidence>
<protein>
    <recommendedName>
        <fullName evidence="1">tRNA (adenine(58)-N(1))-methyltransferase</fullName>
        <ecNumber evidence="1">2.1.1.220</ecNumber>
    </recommendedName>
</protein>
<evidence type="ECO:0000256" key="3">
    <source>
        <dbReference type="ARBA" id="ARBA00022679"/>
    </source>
</evidence>
<keyword evidence="5" id="KW-0819">tRNA processing</keyword>
<dbReference type="GO" id="GO:0008033">
    <property type="term" value="P:tRNA processing"/>
    <property type="evidence" value="ECO:0007669"/>
    <property type="project" value="UniProtKB-KW"/>
</dbReference>
<dbReference type="EC" id="2.1.1.220" evidence="1"/>
<dbReference type="SUPFAM" id="SSF53335">
    <property type="entry name" value="S-adenosyl-L-methionine-dependent methyltransferases"/>
    <property type="match status" value="1"/>
</dbReference>
<dbReference type="Pfam" id="PF08704">
    <property type="entry name" value="GCD14"/>
    <property type="match status" value="1"/>
</dbReference>
<comment type="caution">
    <text evidence="10">The sequence shown here is derived from an EMBL/GenBank/DDBJ whole genome shotgun (WGS) entry which is preliminary data.</text>
</comment>
<dbReference type="FunFam" id="3.10.330.20:FF:000003">
    <property type="entry name" value="tRNA (Adenine(58)-N(1))-methyltransferase, mitochondrial isoform X1"/>
    <property type="match status" value="1"/>
</dbReference>
<dbReference type="Gene3D" id="3.10.330.20">
    <property type="match status" value="1"/>
</dbReference>
<keyword evidence="11" id="KW-1185">Reference proteome</keyword>
<feature type="region of interest" description="Disordered" evidence="7">
    <location>
        <begin position="450"/>
        <end position="496"/>
    </location>
</feature>
<accession>A0ABD1KGX5</accession>
<organism evidence="10 11">
    <name type="scientific">Coilia grayii</name>
    <name type="common">Gray's grenadier anchovy</name>
    <dbReference type="NCBI Taxonomy" id="363190"/>
    <lineage>
        <taxon>Eukaryota</taxon>
        <taxon>Metazoa</taxon>
        <taxon>Chordata</taxon>
        <taxon>Craniata</taxon>
        <taxon>Vertebrata</taxon>
        <taxon>Euteleostomi</taxon>
        <taxon>Actinopterygii</taxon>
        <taxon>Neopterygii</taxon>
        <taxon>Teleostei</taxon>
        <taxon>Clupei</taxon>
        <taxon>Clupeiformes</taxon>
        <taxon>Clupeoidei</taxon>
        <taxon>Engraulidae</taxon>
        <taxon>Coilinae</taxon>
        <taxon>Coilia</taxon>
    </lineage>
</organism>
<feature type="region of interest" description="Disordered" evidence="7">
    <location>
        <begin position="105"/>
        <end position="138"/>
    </location>
</feature>
<dbReference type="InterPro" id="IPR014816">
    <property type="entry name" value="tRNA_MeTrfase_Gcd14"/>
</dbReference>
<evidence type="ECO:0000259" key="8">
    <source>
        <dbReference type="Pfam" id="PF08704"/>
    </source>
</evidence>
<dbReference type="GO" id="GO:0160107">
    <property type="term" value="F:tRNA (adenine(58)-N1)-methyltransferase activity"/>
    <property type="evidence" value="ECO:0007669"/>
    <property type="project" value="UniProtKB-EC"/>
</dbReference>
<evidence type="ECO:0000313" key="10">
    <source>
        <dbReference type="EMBL" id="KAL2098470.1"/>
    </source>
</evidence>
<dbReference type="InterPro" id="IPR054151">
    <property type="entry name" value="TR61B_FKBP-like"/>
</dbReference>
<dbReference type="Proteomes" id="UP001591681">
    <property type="component" value="Unassembled WGS sequence"/>
</dbReference>
<dbReference type="Pfam" id="PF21985">
    <property type="entry name" value="TR61B_FKBP-like"/>
    <property type="match status" value="1"/>
</dbReference>
<evidence type="ECO:0000313" key="11">
    <source>
        <dbReference type="Proteomes" id="UP001591681"/>
    </source>
</evidence>
<evidence type="ECO:0000256" key="1">
    <source>
        <dbReference type="ARBA" id="ARBA00012796"/>
    </source>
</evidence>
<dbReference type="InterPro" id="IPR049470">
    <property type="entry name" value="TRM61_C"/>
</dbReference>
<evidence type="ECO:0000256" key="6">
    <source>
        <dbReference type="ARBA" id="ARBA00048481"/>
    </source>
</evidence>
<keyword evidence="3" id="KW-0808">Transferase</keyword>